<organism evidence="1 2">
    <name type="scientific">Elysia crispata</name>
    <name type="common">lettuce slug</name>
    <dbReference type="NCBI Taxonomy" id="231223"/>
    <lineage>
        <taxon>Eukaryota</taxon>
        <taxon>Metazoa</taxon>
        <taxon>Spiralia</taxon>
        <taxon>Lophotrochozoa</taxon>
        <taxon>Mollusca</taxon>
        <taxon>Gastropoda</taxon>
        <taxon>Heterobranchia</taxon>
        <taxon>Euthyneura</taxon>
        <taxon>Panpulmonata</taxon>
        <taxon>Sacoglossa</taxon>
        <taxon>Placobranchoidea</taxon>
        <taxon>Plakobranchidae</taxon>
        <taxon>Elysia</taxon>
    </lineage>
</organism>
<name>A0AAE1B3L8_9GAST</name>
<sequence length="197" mass="22558">MKVQVLSIVMSGFLQLFQCGEPGLFSINSLLQTFAFFLDRLDQLHRACIFNKFTITEWFAVFSNVLKPRATLQCMVGYSRRASQNPFRGRIRPAGRGVKCVFRLGLYEKENIIKFCLRVIDFKNYGRIRRIGPESVWDRECVQLENNSYVHQLQMHATYALCSHILLRTQIKNKEPVGVSSNYASSIATKTATPALP</sequence>
<comment type="caution">
    <text evidence="1">The sequence shown here is derived from an EMBL/GenBank/DDBJ whole genome shotgun (WGS) entry which is preliminary data.</text>
</comment>
<accession>A0AAE1B3L8</accession>
<evidence type="ECO:0000313" key="1">
    <source>
        <dbReference type="EMBL" id="KAK3797967.1"/>
    </source>
</evidence>
<keyword evidence="2" id="KW-1185">Reference proteome</keyword>
<reference evidence="1" key="1">
    <citation type="journal article" date="2023" name="G3 (Bethesda)">
        <title>A reference genome for the long-term kleptoplast-retaining sea slug Elysia crispata morphotype clarki.</title>
        <authorList>
            <person name="Eastman K.E."/>
            <person name="Pendleton A.L."/>
            <person name="Shaikh M.A."/>
            <person name="Suttiyut T."/>
            <person name="Ogas R."/>
            <person name="Tomko P."/>
            <person name="Gavelis G."/>
            <person name="Widhalm J.R."/>
            <person name="Wisecaver J.H."/>
        </authorList>
    </citation>
    <scope>NUCLEOTIDE SEQUENCE</scope>
    <source>
        <strain evidence="1">ECLA1</strain>
    </source>
</reference>
<dbReference type="EMBL" id="JAWDGP010000728">
    <property type="protein sequence ID" value="KAK3797967.1"/>
    <property type="molecule type" value="Genomic_DNA"/>
</dbReference>
<dbReference type="AlphaFoldDB" id="A0AAE1B3L8"/>
<proteinExistence type="predicted"/>
<dbReference type="Proteomes" id="UP001283361">
    <property type="component" value="Unassembled WGS sequence"/>
</dbReference>
<gene>
    <name evidence="1" type="ORF">RRG08_038536</name>
</gene>
<protein>
    <submittedName>
        <fullName evidence="1">Uncharacterized protein</fullName>
    </submittedName>
</protein>
<evidence type="ECO:0000313" key="2">
    <source>
        <dbReference type="Proteomes" id="UP001283361"/>
    </source>
</evidence>